<evidence type="ECO:0000313" key="2">
    <source>
        <dbReference type="EMBL" id="CAJ1941601.1"/>
    </source>
</evidence>
<keyword evidence="3" id="KW-1185">Reference proteome</keyword>
<dbReference type="Gramene" id="rna-AYBTSS11_LOCUS10362">
    <property type="protein sequence ID" value="CAJ1941601.1"/>
    <property type="gene ID" value="gene-AYBTSS11_LOCUS10362"/>
</dbReference>
<proteinExistence type="predicted"/>
<dbReference type="EMBL" id="OY731400">
    <property type="protein sequence ID" value="CAJ1941601.1"/>
    <property type="molecule type" value="Genomic_DNA"/>
</dbReference>
<protein>
    <submittedName>
        <fullName evidence="2">Uncharacterized protein</fullName>
    </submittedName>
</protein>
<dbReference type="Proteomes" id="UP001189624">
    <property type="component" value="Chromosome 3"/>
</dbReference>
<reference evidence="2" key="1">
    <citation type="submission" date="2023-10" db="EMBL/GenBank/DDBJ databases">
        <authorList>
            <person name="Domelevo Entfellner J.-B."/>
        </authorList>
    </citation>
    <scope>NUCLEOTIDE SEQUENCE</scope>
</reference>
<feature type="region of interest" description="Disordered" evidence="1">
    <location>
        <begin position="33"/>
        <end position="53"/>
    </location>
</feature>
<evidence type="ECO:0000256" key="1">
    <source>
        <dbReference type="SAM" id="MobiDB-lite"/>
    </source>
</evidence>
<sequence length="193" mass="22310">MEEVEQTETEVVTDDGSLLYYTRNFQRQGMSATSMHWSSDSYPTTLSYGPAEEGQEVQIVEGDERDIQRKQLRSQRVKHGSGLGSDGQMIDQTLLSFGSNDPFNGIDPTTNGLWIMDVLHGREWLDEDHSHKRHSLTILVGHLLRPDNLKSYFLYLDFVEREILYDDDDGDKVDGTQRYQPAIDYSFRFMWCT</sequence>
<name>A0AA86S481_9FABA</name>
<gene>
    <name evidence="2" type="ORF">AYBTSS11_LOCUS10362</name>
</gene>
<evidence type="ECO:0000313" key="3">
    <source>
        <dbReference type="Proteomes" id="UP001189624"/>
    </source>
</evidence>
<organism evidence="2 3">
    <name type="scientific">Sphenostylis stenocarpa</name>
    <dbReference type="NCBI Taxonomy" id="92480"/>
    <lineage>
        <taxon>Eukaryota</taxon>
        <taxon>Viridiplantae</taxon>
        <taxon>Streptophyta</taxon>
        <taxon>Embryophyta</taxon>
        <taxon>Tracheophyta</taxon>
        <taxon>Spermatophyta</taxon>
        <taxon>Magnoliopsida</taxon>
        <taxon>eudicotyledons</taxon>
        <taxon>Gunneridae</taxon>
        <taxon>Pentapetalae</taxon>
        <taxon>rosids</taxon>
        <taxon>fabids</taxon>
        <taxon>Fabales</taxon>
        <taxon>Fabaceae</taxon>
        <taxon>Papilionoideae</taxon>
        <taxon>50 kb inversion clade</taxon>
        <taxon>NPAAA clade</taxon>
        <taxon>indigoferoid/millettioid clade</taxon>
        <taxon>Phaseoleae</taxon>
        <taxon>Sphenostylis</taxon>
    </lineage>
</organism>
<dbReference type="AlphaFoldDB" id="A0AA86S481"/>
<feature type="compositionally biased region" description="Polar residues" evidence="1">
    <location>
        <begin position="33"/>
        <end position="47"/>
    </location>
</feature>
<accession>A0AA86S481</accession>